<feature type="binding site" evidence="4">
    <location>
        <position position="90"/>
    </location>
    <ligand>
        <name>Zn(2+)</name>
        <dbReference type="ChEBI" id="CHEBI:29105"/>
    </ligand>
</feature>
<evidence type="ECO:0000256" key="4">
    <source>
        <dbReference type="PROSITE-ProRule" id="PRU00236"/>
    </source>
</evidence>
<evidence type="ECO:0000256" key="2">
    <source>
        <dbReference type="ARBA" id="ARBA00022679"/>
    </source>
</evidence>
<name>H5SLL8_9DELT</name>
<evidence type="ECO:0000256" key="1">
    <source>
        <dbReference type="ARBA" id="ARBA00012928"/>
    </source>
</evidence>
<evidence type="ECO:0000313" key="6">
    <source>
        <dbReference type="EMBL" id="BAL57054.1"/>
    </source>
</evidence>
<dbReference type="EMBL" id="AP011765">
    <property type="protein sequence ID" value="BAL57054.1"/>
    <property type="molecule type" value="Genomic_DNA"/>
</dbReference>
<keyword evidence="4" id="KW-0862">Zinc</keyword>
<sequence>MERAGVVMGLITQNVDRLHHAAGSTRVIELHGSLAEVRCLDCGTYESRAALQQRLIALNPGFAAWSAEVRPDGDADLPDEAVQTFRVAECLACGGMLKPDVVFFGDNVPRATVSAAMELLDQGEVLLVVGSSLAVYSGYRFVRRAAERGMGIGFVNLGCARGDDLAHVRVHAPAGVVLPRLAAALGIADD</sequence>
<feature type="binding site" evidence="4">
    <location>
        <position position="93"/>
    </location>
    <ligand>
        <name>Zn(2+)</name>
        <dbReference type="ChEBI" id="CHEBI:29105"/>
    </ligand>
</feature>
<dbReference type="Pfam" id="PF02146">
    <property type="entry name" value="SIR2"/>
    <property type="match status" value="1"/>
</dbReference>
<reference evidence="6" key="2">
    <citation type="journal article" date="2012" name="PLoS ONE">
        <title>A Deeply Branching Thermophilic Bacterium with an Ancient Acetyl-CoA Pathway Dominates a Subsurface Ecosystem.</title>
        <authorList>
            <person name="Takami H."/>
            <person name="Noguchi H."/>
            <person name="Takaki Y."/>
            <person name="Uchiyama I."/>
            <person name="Toyoda A."/>
            <person name="Nishi S."/>
            <person name="Chee G.-J."/>
            <person name="Arai W."/>
            <person name="Nunoura T."/>
            <person name="Itoh T."/>
            <person name="Hattori M."/>
            <person name="Takai K."/>
        </authorList>
    </citation>
    <scope>NUCLEOTIDE SEQUENCE</scope>
</reference>
<dbReference type="Gene3D" id="3.40.50.1220">
    <property type="entry name" value="TPP-binding domain"/>
    <property type="match status" value="1"/>
</dbReference>
<feature type="active site" description="Proton acceptor" evidence="4">
    <location>
        <position position="31"/>
    </location>
</feature>
<dbReference type="EC" id="2.3.1.286" evidence="1"/>
<dbReference type="SUPFAM" id="SSF52467">
    <property type="entry name" value="DHS-like NAD/FAD-binding domain"/>
    <property type="match status" value="1"/>
</dbReference>
<reference evidence="6" key="1">
    <citation type="journal article" date="2005" name="Environ. Microbiol.">
        <title>Genetic and functional properties of uncultivated thermophilic crenarchaeotes from a subsurface gold mine as revealed by analysis of genome fragments.</title>
        <authorList>
            <person name="Nunoura T."/>
            <person name="Hirayama H."/>
            <person name="Takami H."/>
            <person name="Oida H."/>
            <person name="Nishi S."/>
            <person name="Shimamura S."/>
            <person name="Suzuki Y."/>
            <person name="Inagaki F."/>
            <person name="Takai K."/>
            <person name="Nealson K.H."/>
            <person name="Horikoshi K."/>
        </authorList>
    </citation>
    <scope>NUCLEOTIDE SEQUENCE</scope>
</reference>
<evidence type="ECO:0000259" key="5">
    <source>
        <dbReference type="PROSITE" id="PS50305"/>
    </source>
</evidence>
<keyword evidence="2" id="KW-0808">Transferase</keyword>
<organism evidence="6">
    <name type="scientific">uncultured delta proteobacterium</name>
    <dbReference type="NCBI Taxonomy" id="34034"/>
    <lineage>
        <taxon>Bacteria</taxon>
        <taxon>Deltaproteobacteria</taxon>
        <taxon>environmental samples</taxon>
    </lineage>
</organism>
<dbReference type="GO" id="GO:0070403">
    <property type="term" value="F:NAD+ binding"/>
    <property type="evidence" value="ECO:0007669"/>
    <property type="project" value="InterPro"/>
</dbReference>
<keyword evidence="3" id="KW-0520">NAD</keyword>
<dbReference type="InterPro" id="IPR050134">
    <property type="entry name" value="NAD-dep_sirtuin_deacylases"/>
</dbReference>
<dbReference type="InterPro" id="IPR029035">
    <property type="entry name" value="DHS-like_NAD/FAD-binding_dom"/>
</dbReference>
<evidence type="ECO:0000256" key="3">
    <source>
        <dbReference type="ARBA" id="ARBA00023027"/>
    </source>
</evidence>
<dbReference type="PANTHER" id="PTHR11085">
    <property type="entry name" value="NAD-DEPENDENT PROTEIN DEACYLASE SIRTUIN-5, MITOCHONDRIAL-RELATED"/>
    <property type="match status" value="1"/>
</dbReference>
<dbReference type="GO" id="GO:0017136">
    <property type="term" value="F:histone deacetylase activity, NAD-dependent"/>
    <property type="evidence" value="ECO:0007669"/>
    <property type="project" value="TreeGrafter"/>
</dbReference>
<accession>H5SLL8</accession>
<feature type="domain" description="Deacetylase sirtuin-type" evidence="5">
    <location>
        <begin position="1"/>
        <end position="188"/>
    </location>
</feature>
<gene>
    <name evidence="6" type="ORF">HGMM_F46H12C02</name>
</gene>
<dbReference type="PANTHER" id="PTHR11085:SF10">
    <property type="entry name" value="NAD-DEPENDENT PROTEIN DEACYLASE SIRTUIN-5, MITOCHONDRIAL-RELATED"/>
    <property type="match status" value="1"/>
</dbReference>
<dbReference type="AlphaFoldDB" id="H5SLL8"/>
<protein>
    <recommendedName>
        <fullName evidence="1">protein acetyllysine N-acetyltransferase</fullName>
        <ecNumber evidence="1">2.3.1.286</ecNumber>
    </recommendedName>
</protein>
<feature type="binding site" evidence="4">
    <location>
        <position position="39"/>
    </location>
    <ligand>
        <name>Zn(2+)</name>
        <dbReference type="ChEBI" id="CHEBI:29105"/>
    </ligand>
</feature>
<dbReference type="GO" id="GO:0046872">
    <property type="term" value="F:metal ion binding"/>
    <property type="evidence" value="ECO:0007669"/>
    <property type="project" value="UniProtKB-KW"/>
</dbReference>
<dbReference type="InterPro" id="IPR003000">
    <property type="entry name" value="Sirtuin"/>
</dbReference>
<keyword evidence="4" id="KW-0479">Metal-binding</keyword>
<proteinExistence type="predicted"/>
<dbReference type="PROSITE" id="PS50305">
    <property type="entry name" value="SIRTUIN"/>
    <property type="match status" value="1"/>
</dbReference>
<dbReference type="InterPro" id="IPR026590">
    <property type="entry name" value="Ssirtuin_cat_dom"/>
</dbReference>
<feature type="binding site" evidence="4">
    <location>
        <position position="42"/>
    </location>
    <ligand>
        <name>Zn(2+)</name>
        <dbReference type="ChEBI" id="CHEBI:29105"/>
    </ligand>
</feature>